<proteinExistence type="predicted"/>
<accession>A0A7X6M263</accession>
<keyword evidence="3" id="KW-1185">Reference proteome</keyword>
<name>A0A7X6M263_9NOCA</name>
<dbReference type="Proteomes" id="UP000523447">
    <property type="component" value="Unassembled WGS sequence"/>
</dbReference>
<sequence>MADKKQGAGAVGARKLARERMAAALEARRRREEQNTKDLEEFYVLGSKIDAAAAKRDAAIAAAHKAYTEAEASALDEQGAALRRIRDRNTPQAELLEMTGLGTGELQRLLRRSAPSPATTSSSSTTSTTPAAATDGSTVAASVTPIGARGDGKAADDEPAGSAPAVPGSGEDRQTPGTTAAAAAAPVSAS</sequence>
<comment type="caution">
    <text evidence="2">The sequence shown here is derived from an EMBL/GenBank/DDBJ whole genome shotgun (WGS) entry which is preliminary data.</text>
</comment>
<feature type="region of interest" description="Disordered" evidence="1">
    <location>
        <begin position="85"/>
        <end position="190"/>
    </location>
</feature>
<dbReference type="EMBL" id="JAAXPE010000036">
    <property type="protein sequence ID" value="NKY88908.1"/>
    <property type="molecule type" value="Genomic_DNA"/>
</dbReference>
<evidence type="ECO:0000313" key="3">
    <source>
        <dbReference type="Proteomes" id="UP000523447"/>
    </source>
</evidence>
<feature type="compositionally biased region" description="Low complexity" evidence="1">
    <location>
        <begin position="113"/>
        <end position="134"/>
    </location>
</feature>
<evidence type="ECO:0000256" key="1">
    <source>
        <dbReference type="SAM" id="MobiDB-lite"/>
    </source>
</evidence>
<dbReference type="RefSeq" id="WP_040723246.1">
    <property type="nucleotide sequence ID" value="NZ_CAWPHS010000030.1"/>
</dbReference>
<feature type="compositionally biased region" description="Low complexity" evidence="1">
    <location>
        <begin position="180"/>
        <end position="190"/>
    </location>
</feature>
<evidence type="ECO:0000313" key="2">
    <source>
        <dbReference type="EMBL" id="NKY88908.1"/>
    </source>
</evidence>
<gene>
    <name evidence="2" type="ORF">HGA07_25235</name>
</gene>
<dbReference type="AlphaFoldDB" id="A0A7X6M263"/>
<reference evidence="2 3" key="1">
    <citation type="submission" date="2020-04" db="EMBL/GenBank/DDBJ databases">
        <title>MicrobeNet Type strains.</title>
        <authorList>
            <person name="Nicholson A.C."/>
        </authorList>
    </citation>
    <scope>NUCLEOTIDE SEQUENCE [LARGE SCALE GENOMIC DNA]</scope>
    <source>
        <strain evidence="2 3">DSM 44445</strain>
    </source>
</reference>
<protein>
    <submittedName>
        <fullName evidence="2">Uncharacterized protein</fullName>
    </submittedName>
</protein>
<organism evidence="2 3">
    <name type="scientific">Nocardia veterana</name>
    <dbReference type="NCBI Taxonomy" id="132249"/>
    <lineage>
        <taxon>Bacteria</taxon>
        <taxon>Bacillati</taxon>
        <taxon>Actinomycetota</taxon>
        <taxon>Actinomycetes</taxon>
        <taxon>Mycobacteriales</taxon>
        <taxon>Nocardiaceae</taxon>
        <taxon>Nocardia</taxon>
    </lineage>
</organism>
<feature type="compositionally biased region" description="Low complexity" evidence="1">
    <location>
        <begin position="94"/>
        <end position="106"/>
    </location>
</feature>